<reference evidence="2 3" key="1">
    <citation type="submission" date="2016-05" db="EMBL/GenBank/DDBJ databases">
        <title>Genome sequencing reveals origins of a unique bacterial endosymbiosis in the earliest lineages of terrestrial Fungi.</title>
        <authorList>
            <consortium name="DOE Joint Genome Institute"/>
            <person name="Uehling J."/>
            <person name="Gryganskyi A."/>
            <person name="Hameed K."/>
            <person name="Tschaplinski T."/>
            <person name="Misztal P."/>
            <person name="Wu S."/>
            <person name="Desiro A."/>
            <person name="Vande Pol N."/>
            <person name="Du Z.-Y."/>
            <person name="Zienkiewicz A."/>
            <person name="Zienkiewicz K."/>
            <person name="Morin E."/>
            <person name="Tisserant E."/>
            <person name="Splivallo R."/>
            <person name="Hainaut M."/>
            <person name="Henrissat B."/>
            <person name="Ohm R."/>
            <person name="Kuo A."/>
            <person name="Yan J."/>
            <person name="Lipzen A."/>
            <person name="Nolan M."/>
            <person name="Labutti K."/>
            <person name="Barry K."/>
            <person name="Goldstein A."/>
            <person name="Labbe J."/>
            <person name="Schadt C."/>
            <person name="Tuskan G."/>
            <person name="Grigoriev I."/>
            <person name="Martin F."/>
            <person name="Vilgalys R."/>
            <person name="Bonito G."/>
        </authorList>
    </citation>
    <scope>NUCLEOTIDE SEQUENCE [LARGE SCALE GENOMIC DNA]</scope>
    <source>
        <strain evidence="2 3">AG-77</strain>
    </source>
</reference>
<dbReference type="Gene3D" id="3.80.10.10">
    <property type="entry name" value="Ribonuclease Inhibitor"/>
    <property type="match status" value="1"/>
</dbReference>
<protein>
    <recommendedName>
        <fullName evidence="4">F-box domain-containing protein</fullName>
    </recommendedName>
</protein>
<feature type="compositionally biased region" description="Polar residues" evidence="1">
    <location>
        <begin position="669"/>
        <end position="681"/>
    </location>
</feature>
<organism evidence="2 3">
    <name type="scientific">Linnemannia elongata AG-77</name>
    <dbReference type="NCBI Taxonomy" id="1314771"/>
    <lineage>
        <taxon>Eukaryota</taxon>
        <taxon>Fungi</taxon>
        <taxon>Fungi incertae sedis</taxon>
        <taxon>Mucoromycota</taxon>
        <taxon>Mortierellomycotina</taxon>
        <taxon>Mortierellomycetes</taxon>
        <taxon>Mortierellales</taxon>
        <taxon>Mortierellaceae</taxon>
        <taxon>Linnemannia</taxon>
    </lineage>
</organism>
<name>A0A197KI69_9FUNG</name>
<dbReference type="OrthoDB" id="2347817at2759"/>
<dbReference type="EMBL" id="KV442011">
    <property type="protein sequence ID" value="OAQ36828.1"/>
    <property type="molecule type" value="Genomic_DNA"/>
</dbReference>
<feature type="region of interest" description="Disordered" evidence="1">
    <location>
        <begin position="669"/>
        <end position="701"/>
    </location>
</feature>
<dbReference type="Proteomes" id="UP000078512">
    <property type="component" value="Unassembled WGS sequence"/>
</dbReference>
<feature type="compositionally biased region" description="Polar residues" evidence="1">
    <location>
        <begin position="690"/>
        <end position="701"/>
    </location>
</feature>
<evidence type="ECO:0000256" key="1">
    <source>
        <dbReference type="SAM" id="MobiDB-lite"/>
    </source>
</evidence>
<accession>A0A197KI69</accession>
<gene>
    <name evidence="2" type="ORF">K457DRAFT_12482</name>
</gene>
<dbReference type="AlphaFoldDB" id="A0A197KI69"/>
<keyword evidence="3" id="KW-1185">Reference proteome</keyword>
<sequence>MSLFTRLFEKYTTSTHSQPISTNSLSSSIPTKPPHRLFTITEILDHIFSYIDDSTLTRIIVLVSRQWLHLAYPRVQRPLYWDHRWRINNLKQALTLLPGAGRFSVCVPDATNDDESRQLILKALKELDETVMMGLERRKGRGKQKGMAMFFSPLRELEIQISFAQLRGRDNVNTLPLPASLRVLKVQLSNYHGSPVDLGRILKECPLLETLHIRVFDYTSVKGSTISPLSSKAAPLPLRSFILSGTQFDQSCLELLLAAVDPQLFKELKLINLNDTHPRYTMSRLLTSLAPFHFSAFHFSAHDNLQTLDDIRQKMIDLCPEATEWSLRPYDIHPTILQELESLPNVITTLELPRPYSHHQESCVSNTSVQNNPSILHRYLCTSPHLVHLKNIHLNAMQFEGMDIHRRSPFGDLDRWSQYRYTNTPGTSLDAITPGIWACRGLESLHINLHGHEEHGLRSPVHSRIVFGYISIVCPNLTDLQLTVSSECRKRNTVHTKNTSLVYFTDFCMRLEGGFCLLSRLKYLITFRLDAYSISRKSGCWPVDLNWIVAEGNKPQNREKRRKVVAGWNEKLGIEKSLEKERLLTGARYANVLALDNGDYNGEEEGGLAGQLKNLGLLSEVKAVVEEMDKDGYRCFPVLDRVSFSWAIAQRPADALAYLFPGEHDLDSTLDTNPSQFSTPQGKHPGAPNNDYTSGQQQNPL</sequence>
<evidence type="ECO:0000313" key="2">
    <source>
        <dbReference type="EMBL" id="OAQ36828.1"/>
    </source>
</evidence>
<dbReference type="SUPFAM" id="SSF81383">
    <property type="entry name" value="F-box domain"/>
    <property type="match status" value="1"/>
</dbReference>
<proteinExistence type="predicted"/>
<dbReference type="InterPro" id="IPR032675">
    <property type="entry name" value="LRR_dom_sf"/>
</dbReference>
<evidence type="ECO:0008006" key="4">
    <source>
        <dbReference type="Google" id="ProtNLM"/>
    </source>
</evidence>
<dbReference type="InterPro" id="IPR036047">
    <property type="entry name" value="F-box-like_dom_sf"/>
</dbReference>
<evidence type="ECO:0000313" key="3">
    <source>
        <dbReference type="Proteomes" id="UP000078512"/>
    </source>
</evidence>